<dbReference type="Proteomes" id="UP000887567">
    <property type="component" value="Unplaced"/>
</dbReference>
<evidence type="ECO:0000256" key="2">
    <source>
        <dbReference type="ARBA" id="ARBA00008639"/>
    </source>
</evidence>
<name>A0A913Y3B4_EXADI</name>
<evidence type="ECO:0000256" key="5">
    <source>
        <dbReference type="PIRSR" id="PIRSR006278-2"/>
    </source>
</evidence>
<dbReference type="PIRSF" id="PIRSF006278">
    <property type="entry name" value="ACCD_DCysDesulf"/>
    <property type="match status" value="1"/>
</dbReference>
<evidence type="ECO:0000313" key="7">
    <source>
        <dbReference type="EnsemblMetazoa" id="XP_020914467.1"/>
    </source>
</evidence>
<reference evidence="7" key="1">
    <citation type="submission" date="2022-11" db="UniProtKB">
        <authorList>
            <consortium name="EnsemblMetazoa"/>
        </authorList>
    </citation>
    <scope>IDENTIFICATION</scope>
</reference>
<evidence type="ECO:0000256" key="3">
    <source>
        <dbReference type="ARBA" id="ARBA00022898"/>
    </source>
</evidence>
<dbReference type="SUPFAM" id="SSF53686">
    <property type="entry name" value="Tryptophan synthase beta subunit-like PLP-dependent enzymes"/>
    <property type="match status" value="1"/>
</dbReference>
<feature type="modified residue" description="N6-(pyridoxal phosphate)lysine" evidence="5">
    <location>
        <position position="75"/>
    </location>
</feature>
<organism evidence="7 8">
    <name type="scientific">Exaiptasia diaphana</name>
    <name type="common">Tropical sea anemone</name>
    <name type="synonym">Aiptasia pulchella</name>
    <dbReference type="NCBI Taxonomy" id="2652724"/>
    <lineage>
        <taxon>Eukaryota</taxon>
        <taxon>Metazoa</taxon>
        <taxon>Cnidaria</taxon>
        <taxon>Anthozoa</taxon>
        <taxon>Hexacorallia</taxon>
        <taxon>Actiniaria</taxon>
        <taxon>Aiptasiidae</taxon>
        <taxon>Exaiptasia</taxon>
    </lineage>
</organism>
<dbReference type="GeneID" id="110252047"/>
<feature type="active site" description="Nucleophile" evidence="4">
    <location>
        <position position="102"/>
    </location>
</feature>
<dbReference type="FunFam" id="3.40.50.1100:FF:000042">
    <property type="entry name" value="Bifunctional D-cysteine desulfhydrase/1-aminocyclopropane-1-carboxylate deaminase mitochondrial"/>
    <property type="match status" value="1"/>
</dbReference>
<proteinExistence type="inferred from homology"/>
<dbReference type="GO" id="GO:0019148">
    <property type="term" value="F:D-cysteine desulfhydrase activity"/>
    <property type="evidence" value="ECO:0007669"/>
    <property type="project" value="TreeGrafter"/>
</dbReference>
<dbReference type="PANTHER" id="PTHR43780">
    <property type="entry name" value="1-AMINOCYCLOPROPANE-1-CARBOXYLATE DEAMINASE-RELATED"/>
    <property type="match status" value="1"/>
</dbReference>
<dbReference type="InterPro" id="IPR027278">
    <property type="entry name" value="ACCD_DCysDesulf"/>
</dbReference>
<dbReference type="InterPro" id="IPR001926">
    <property type="entry name" value="TrpB-like_PALP"/>
</dbReference>
<accession>A0A913Y3B4</accession>
<dbReference type="AlphaFoldDB" id="A0A913Y3B4"/>
<dbReference type="PANTHER" id="PTHR43780:SF2">
    <property type="entry name" value="1-AMINOCYCLOPROPANE-1-CARBOXYLATE DEAMINASE-RELATED"/>
    <property type="match status" value="1"/>
</dbReference>
<evidence type="ECO:0000313" key="8">
    <source>
        <dbReference type="Proteomes" id="UP000887567"/>
    </source>
</evidence>
<sequence>MAAAIANQNNDLKSVLQEYQPPEWAAHLKNLPHYKVKLAQNNTEIHEWSLSGVPNGFEIGIKRDDNTGSNLSGNKVRKLEFTLAEALHQGCDTVFTLGSIYSNHCRSTAIAARRFGMTCYLFMRQRESTTDVGCLGNLLLNRLTGTHMILTEYQPYDITIYPKMNMLREKLEKENGSKVYVIPAGGSSNIAMFSYLQCFKELVDQDVLKNFTDIVVTIGSGGTASGLAIGNYLTGSHLKIHAVNIRNSVENLYQHVQEDLDHIGLSDVKAEDILDIMDGHKGLGYGLSTEEELEHLVQIACETGITLDPIYTLKSARGMLAEMKDNPCRYKGKKVLFMHTGGMFGLFEGRMNRILEKLNVTSRIRYWANGEDVPVF</sequence>
<comment type="cofactor">
    <cofactor evidence="1">
        <name>pyridoxal 5'-phosphate</name>
        <dbReference type="ChEBI" id="CHEBI:597326"/>
    </cofactor>
</comment>
<dbReference type="Gene3D" id="3.40.50.1100">
    <property type="match status" value="2"/>
</dbReference>
<dbReference type="OrthoDB" id="10266364at2759"/>
<dbReference type="OMA" id="WVNYADA"/>
<feature type="domain" description="Tryptophan synthase beta chain-like PALP" evidence="6">
    <location>
        <begin position="39"/>
        <end position="341"/>
    </location>
</feature>
<dbReference type="EnsemblMetazoa" id="XM_021058808.2">
    <property type="protein sequence ID" value="XP_020914467.1"/>
    <property type="gene ID" value="LOC110252047"/>
</dbReference>
<protein>
    <recommendedName>
        <fullName evidence="6">Tryptophan synthase beta chain-like PALP domain-containing protein</fullName>
    </recommendedName>
</protein>
<dbReference type="InterPro" id="IPR036052">
    <property type="entry name" value="TrpB-like_PALP_sf"/>
</dbReference>
<dbReference type="RefSeq" id="XP_020914467.1">
    <property type="nucleotide sequence ID" value="XM_021058808.2"/>
</dbReference>
<comment type="similarity">
    <text evidence="2">Belongs to the ACC deaminase/D-cysteine desulfhydrase family.</text>
</comment>
<keyword evidence="3 5" id="KW-0663">Pyridoxal phosphate</keyword>
<keyword evidence="8" id="KW-1185">Reference proteome</keyword>
<evidence type="ECO:0000256" key="4">
    <source>
        <dbReference type="PIRSR" id="PIRSR006278-1"/>
    </source>
</evidence>
<evidence type="ECO:0000259" key="6">
    <source>
        <dbReference type="Pfam" id="PF00291"/>
    </source>
</evidence>
<dbReference type="Pfam" id="PF00291">
    <property type="entry name" value="PALP"/>
    <property type="match status" value="1"/>
</dbReference>
<evidence type="ECO:0000256" key="1">
    <source>
        <dbReference type="ARBA" id="ARBA00001933"/>
    </source>
</evidence>